<gene>
    <name evidence="1" type="ORF">FAUST_11179</name>
</gene>
<protein>
    <submittedName>
        <fullName evidence="1">Uncharacterized protein</fullName>
    </submittedName>
</protein>
<name>A0AAN5YZE2_FUSAU</name>
<reference evidence="1 2" key="1">
    <citation type="submission" date="2020-02" db="EMBL/GenBank/DDBJ databases">
        <title>Identification and distribution of gene clusters putatively required for synthesis of sphingolipid metabolism inhibitors in phylogenetically diverse species of the filamentous fungus Fusarium.</title>
        <authorList>
            <person name="Kim H.-S."/>
            <person name="Busman M."/>
            <person name="Brown D.W."/>
            <person name="Divon H."/>
            <person name="Uhlig S."/>
            <person name="Proctor R.H."/>
        </authorList>
    </citation>
    <scope>NUCLEOTIDE SEQUENCE [LARGE SCALE GENOMIC DNA]</scope>
    <source>
        <strain evidence="1 2">NRRL 2903</strain>
    </source>
</reference>
<dbReference type="EMBL" id="JAAMOD010000484">
    <property type="protein sequence ID" value="KAF5228304.1"/>
    <property type="molecule type" value="Genomic_DNA"/>
</dbReference>
<dbReference type="Proteomes" id="UP000537989">
    <property type="component" value="Unassembled WGS sequence"/>
</dbReference>
<accession>A0AAN5YZE2</accession>
<evidence type="ECO:0000313" key="1">
    <source>
        <dbReference type="EMBL" id="KAF5228304.1"/>
    </source>
</evidence>
<comment type="caution">
    <text evidence="1">The sequence shown here is derived from an EMBL/GenBank/DDBJ whole genome shotgun (WGS) entry which is preliminary data.</text>
</comment>
<evidence type="ECO:0000313" key="2">
    <source>
        <dbReference type="Proteomes" id="UP000537989"/>
    </source>
</evidence>
<keyword evidence="2" id="KW-1185">Reference proteome</keyword>
<sequence>MLTQTRLNVSPSGQLIFYRPNPLPKYPLLDRPIPWPKLCCHNDTSILRAPELNAKVPLLQLPDELLQSILRSVVQKPLEFAMGFDAYWDVYWDSLTEDDAPNWGPEKGWARYAAAYNLIWTCKRFHLLALPLLYEVVSLDVSIHWIDCPPQENLFRQEILRRPLLQNYIKHLAIGGHLPNSEIIKIACALPQIEKLSLEGSREEEESDISLAKPPKEKSVKVFLEWPKELHEFAITLAGNTEYHEPNPAFRWNHNRLADVLSSQKDYLRVLDVGWLGHDRDQNGFPVSTFQNLHTMALCIAYKKPSEESCQNWLTPSLHTLILDLHDSGQCGPSSFRCMDKGNAQRIAEWAGMARRWADDNGNVGLREVCIRTA</sequence>
<organism evidence="1 2">
    <name type="scientific">Fusarium austroamericanum</name>
    <dbReference type="NCBI Taxonomy" id="282268"/>
    <lineage>
        <taxon>Eukaryota</taxon>
        <taxon>Fungi</taxon>
        <taxon>Dikarya</taxon>
        <taxon>Ascomycota</taxon>
        <taxon>Pezizomycotina</taxon>
        <taxon>Sordariomycetes</taxon>
        <taxon>Hypocreomycetidae</taxon>
        <taxon>Hypocreales</taxon>
        <taxon>Nectriaceae</taxon>
        <taxon>Fusarium</taxon>
    </lineage>
</organism>
<proteinExistence type="predicted"/>
<dbReference type="AlphaFoldDB" id="A0AAN5YZE2"/>